<dbReference type="Proteomes" id="UP000886076">
    <property type="component" value="Unassembled WGS sequence"/>
</dbReference>
<organism evidence="3 4">
    <name type="scientific">Fervidicoccus fontis</name>
    <dbReference type="NCBI Taxonomy" id="683846"/>
    <lineage>
        <taxon>Archaea</taxon>
        <taxon>Thermoproteota</taxon>
        <taxon>Thermoprotei</taxon>
        <taxon>Fervidicoccales</taxon>
        <taxon>Fervidicoccaceae</taxon>
        <taxon>Fervidicoccus</taxon>
    </lineage>
</organism>
<dbReference type="GO" id="GO:0003677">
    <property type="term" value="F:DNA binding"/>
    <property type="evidence" value="ECO:0007669"/>
    <property type="project" value="UniProtKB-KW"/>
</dbReference>
<proteinExistence type="predicted"/>
<comment type="caution">
    <text evidence="3">The sequence shown here is derived from an EMBL/GenBank/DDBJ whole genome shotgun (WGS) entry which is preliminary data.</text>
</comment>
<dbReference type="Pfam" id="PF04014">
    <property type="entry name" value="MazE_antitoxin"/>
    <property type="match status" value="1"/>
</dbReference>
<dbReference type="Proteomes" id="UP000237153">
    <property type="component" value="Unassembled WGS sequence"/>
</dbReference>
<keyword evidence="2" id="KW-0238">DNA-binding</keyword>
<sequence length="333" mass="38188">MKIWCENLEVRKVQRLGSSSLIITLPKSWVNKVGIKAGDSVYIIEREKELRIIAFENEEVYAVVEFEKNQLIEEIKNKAKCLMYAGIPYFILKSNELITDDIAREVMSVKDENKDYEIKKVDSFSISFKLVSKMTDEDIDAILRESLISFEGAINKLLESLTSFNEKSFDELKKVKEAFELRASNIKHFFNIGDLSAEDPILEKKAKLKMTIYYSIYNILRNLLDTLLVLIEIGEEDISKNEVEYFKNIFGLYLSLIWEVAGAITNESLKRIEYANKLFTNISNNISEFLANGSLSSLSLKMASAIVYSLSYVKTVINDSTCYIHLKDAHINI</sequence>
<protein>
    <submittedName>
        <fullName evidence="2">AbrB/MazE/SpoVT family DNA-binding domain-containing protein</fullName>
    </submittedName>
</protein>
<dbReference type="EMBL" id="PNIM01000004">
    <property type="protein sequence ID" value="PMB75911.1"/>
    <property type="molecule type" value="Genomic_DNA"/>
</dbReference>
<accession>A0A2J6N7U4</accession>
<feature type="domain" description="SpoVT-AbrB" evidence="1">
    <location>
        <begin position="15"/>
        <end position="60"/>
    </location>
</feature>
<dbReference type="SMART" id="SM00966">
    <property type="entry name" value="SpoVT_AbrB"/>
    <property type="match status" value="1"/>
</dbReference>
<evidence type="ECO:0000259" key="1">
    <source>
        <dbReference type="SMART" id="SM00966"/>
    </source>
</evidence>
<reference evidence="3 4" key="1">
    <citation type="submission" date="2018-01" db="EMBL/GenBank/DDBJ databases">
        <title>Metagenomic assembled genomes from two thermal pools in the Uzon Caldera, Kamchatka, Russia.</title>
        <authorList>
            <person name="Wilkins L."/>
            <person name="Ettinger C."/>
        </authorList>
    </citation>
    <scope>NUCLEOTIDE SEQUENCE [LARGE SCALE GENOMIC DNA]</scope>
    <source>
        <strain evidence="3">ZAV-06</strain>
    </source>
</reference>
<dbReference type="InterPro" id="IPR007159">
    <property type="entry name" value="SpoVT-AbrB_dom"/>
</dbReference>
<name>A0A2J6N7U4_9CREN</name>
<dbReference type="EMBL" id="DSFH01000009">
    <property type="protein sequence ID" value="HEW63507.1"/>
    <property type="molecule type" value="Genomic_DNA"/>
</dbReference>
<evidence type="ECO:0000313" key="4">
    <source>
        <dbReference type="Proteomes" id="UP000237153"/>
    </source>
</evidence>
<dbReference type="SUPFAM" id="SSF89447">
    <property type="entry name" value="AbrB/MazE/MraZ-like"/>
    <property type="match status" value="1"/>
</dbReference>
<evidence type="ECO:0000313" key="3">
    <source>
        <dbReference type="EMBL" id="PMB75911.1"/>
    </source>
</evidence>
<dbReference type="AlphaFoldDB" id="A0A2J6N7U4"/>
<evidence type="ECO:0000313" key="2">
    <source>
        <dbReference type="EMBL" id="HEW63507.1"/>
    </source>
</evidence>
<dbReference type="InterPro" id="IPR037914">
    <property type="entry name" value="SpoVT-AbrB_sf"/>
</dbReference>
<reference evidence="2" key="2">
    <citation type="journal article" date="2020" name="mSystems">
        <title>Genome- and Community-Level Interaction Insights into Carbon Utilization and Element Cycling Functions of Hydrothermarchaeota in Hydrothermal Sediment.</title>
        <authorList>
            <person name="Zhou Z."/>
            <person name="Liu Y."/>
            <person name="Xu W."/>
            <person name="Pan J."/>
            <person name="Luo Z.H."/>
            <person name="Li M."/>
        </authorList>
    </citation>
    <scope>NUCLEOTIDE SEQUENCE [LARGE SCALE GENOMIC DNA]</scope>
    <source>
        <strain evidence="2">SpSt-1261</strain>
    </source>
</reference>
<gene>
    <name evidence="3" type="ORF">C0188_01075</name>
    <name evidence="2" type="ORF">ENO39_00390</name>
</gene>